<evidence type="ECO:0000256" key="6">
    <source>
        <dbReference type="ARBA" id="ARBA00023136"/>
    </source>
</evidence>
<evidence type="ECO:0000256" key="7">
    <source>
        <dbReference type="SAM" id="Phobius"/>
    </source>
</evidence>
<dbReference type="InterPro" id="IPR026082">
    <property type="entry name" value="ABCA"/>
</dbReference>
<evidence type="ECO:0000259" key="8">
    <source>
        <dbReference type="PROSITE" id="PS50893"/>
    </source>
</evidence>
<dbReference type="InterPro" id="IPR003439">
    <property type="entry name" value="ABC_transporter-like_ATP-bd"/>
</dbReference>
<dbReference type="Proteomes" id="UP001321473">
    <property type="component" value="Unassembled WGS sequence"/>
</dbReference>
<keyword evidence="4" id="KW-0677">Repeat</keyword>
<organism evidence="9 10">
    <name type="scientific">Amblyomma americanum</name>
    <name type="common">Lone star tick</name>
    <dbReference type="NCBI Taxonomy" id="6943"/>
    <lineage>
        <taxon>Eukaryota</taxon>
        <taxon>Metazoa</taxon>
        <taxon>Ecdysozoa</taxon>
        <taxon>Arthropoda</taxon>
        <taxon>Chelicerata</taxon>
        <taxon>Arachnida</taxon>
        <taxon>Acari</taxon>
        <taxon>Parasitiformes</taxon>
        <taxon>Ixodida</taxon>
        <taxon>Ixodoidea</taxon>
        <taxon>Ixodidae</taxon>
        <taxon>Amblyomminae</taxon>
        <taxon>Amblyomma</taxon>
    </lineage>
</organism>
<dbReference type="Pfam" id="PF00005">
    <property type="entry name" value="ABC_tran"/>
    <property type="match status" value="2"/>
</dbReference>
<dbReference type="InterPro" id="IPR013525">
    <property type="entry name" value="ABC2_TM"/>
</dbReference>
<evidence type="ECO:0000256" key="3">
    <source>
        <dbReference type="ARBA" id="ARBA00022692"/>
    </source>
</evidence>
<proteinExistence type="predicted"/>
<dbReference type="AlphaFoldDB" id="A0AAQ4DDS2"/>
<dbReference type="PANTHER" id="PTHR19229:SF36">
    <property type="entry name" value="ATP-BINDING CASSETTE SUB-FAMILY A MEMBER 2"/>
    <property type="match status" value="1"/>
</dbReference>
<evidence type="ECO:0000256" key="1">
    <source>
        <dbReference type="ARBA" id="ARBA00004141"/>
    </source>
</evidence>
<dbReference type="PROSITE" id="PS50893">
    <property type="entry name" value="ABC_TRANSPORTER_2"/>
    <property type="match status" value="1"/>
</dbReference>
<accession>A0AAQ4DDS2</accession>
<dbReference type="SUPFAM" id="SSF52540">
    <property type="entry name" value="P-loop containing nucleoside triphosphate hydrolases"/>
    <property type="match status" value="2"/>
</dbReference>
<evidence type="ECO:0000256" key="5">
    <source>
        <dbReference type="ARBA" id="ARBA00022989"/>
    </source>
</evidence>
<reference evidence="9 10" key="1">
    <citation type="journal article" date="2023" name="Arcadia Sci">
        <title>De novo assembly of a long-read Amblyomma americanum tick genome.</title>
        <authorList>
            <person name="Chou S."/>
            <person name="Poskanzer K.E."/>
            <person name="Rollins M."/>
            <person name="Thuy-Boun P.S."/>
        </authorList>
    </citation>
    <scope>NUCLEOTIDE SEQUENCE [LARGE SCALE GENOMIC DNA]</scope>
    <source>
        <strain evidence="9">F_SG_1</strain>
        <tissue evidence="9">Salivary glands</tissue>
    </source>
</reference>
<dbReference type="GO" id="GO:0016887">
    <property type="term" value="F:ATP hydrolysis activity"/>
    <property type="evidence" value="ECO:0007669"/>
    <property type="project" value="InterPro"/>
</dbReference>
<dbReference type="GO" id="GO:0005319">
    <property type="term" value="F:lipid transporter activity"/>
    <property type="evidence" value="ECO:0007669"/>
    <property type="project" value="TreeGrafter"/>
</dbReference>
<feature type="domain" description="ABC transporter" evidence="8">
    <location>
        <begin position="84"/>
        <end position="384"/>
    </location>
</feature>
<dbReference type="Pfam" id="PF12698">
    <property type="entry name" value="ABC2_membrane_3"/>
    <property type="match status" value="1"/>
</dbReference>
<dbReference type="GO" id="GO:0005524">
    <property type="term" value="F:ATP binding"/>
    <property type="evidence" value="ECO:0007669"/>
    <property type="project" value="InterPro"/>
</dbReference>
<dbReference type="EMBL" id="JARKHS020032160">
    <property type="protein sequence ID" value="KAK8760612.1"/>
    <property type="molecule type" value="Genomic_DNA"/>
</dbReference>
<comment type="subcellular location">
    <subcellularLocation>
        <location evidence="1">Membrane</location>
        <topology evidence="1">Multi-pass membrane protein</topology>
    </subcellularLocation>
</comment>
<evidence type="ECO:0000256" key="4">
    <source>
        <dbReference type="ARBA" id="ARBA00022737"/>
    </source>
</evidence>
<dbReference type="GO" id="GO:0140359">
    <property type="term" value="F:ABC-type transporter activity"/>
    <property type="evidence" value="ECO:0007669"/>
    <property type="project" value="InterPro"/>
</dbReference>
<evidence type="ECO:0000313" key="10">
    <source>
        <dbReference type="Proteomes" id="UP001321473"/>
    </source>
</evidence>
<comment type="caution">
    <text evidence="9">The sequence shown here is derived from an EMBL/GenBank/DDBJ whole genome shotgun (WGS) entry which is preliminary data.</text>
</comment>
<feature type="transmembrane region" description="Helical" evidence="7">
    <location>
        <begin position="403"/>
        <end position="427"/>
    </location>
</feature>
<sequence>MLTYEVPIFFMDAPGSIPYEDLSLDQGAHWSNLHIPGSPYDNVTLVGMLCAVLCYCLVYAALIWYLDNVWPWQYGIPKGPLFFTKPFSLFQIYPNKTVALRQVSLKAYPGDVTVLLGRNGAGKTTLLRLITGLEQASDGSVYVAGRNIALDTDAARRSMGFCPQENILFLSLTVLEHLQFFAKVRDWIYQVPGTGYWIRATIEQDVTCDEVVAVIRKHVPQAQVQEDAAKTLNANVGDIGACALIALLEELEEKWSGLLWLSVYVAALEDVLRQVERDKDRRRPTGDVDEQAESAYPLDLIEANFSAGDMRPSLTQRLAALVIKRLQYGRRDFRLPMLMVLLPLSERVRNVKLLQLLSGASPAAFWGTAFAVDLALHAVCSLLLLVPFVLLDWHRLYTDASTLGPVYALMMSYGCASIPLAYVVSLFCDQPSTGYVTIASISIVAGAKDTADRRCLHCECLRFPHAGMLLNVSMSLLYLLPALLEPMNNETRDTSGLDVALWVFRGIPSFSLAWGVSNCLQISQESVMCRYMSTFDRLLFCQNFGLEKIPDHLNRFIECCPEKCRDCILSKGCLTWDKMSAGRDLCLMLLVGAALLSLVTAVDSGWLRRLVHGACSSRRRDPAVGVGEHACLEERARVQELVAHGRCEKANEPGAAETAAPGTAPSDGSAVLCAVNLSKNYGSVQAVCGLSFALSKHECFGLLGMNGAGKTTTFRMLAGDLVPTAGNAYIGDADLVGSRRKGPCRASCRCASRAARFGGGTRGVPCCASTCRRSPGTGFSPAWKRCVPGASSPSTWSATSA</sequence>
<dbReference type="PANTHER" id="PTHR19229">
    <property type="entry name" value="ATP-BINDING CASSETTE TRANSPORTER SUBFAMILY A ABCA"/>
    <property type="match status" value="1"/>
</dbReference>
<keyword evidence="2" id="KW-0813">Transport</keyword>
<dbReference type="GO" id="GO:0016020">
    <property type="term" value="C:membrane"/>
    <property type="evidence" value="ECO:0007669"/>
    <property type="project" value="UniProtKB-SubCell"/>
</dbReference>
<gene>
    <name evidence="9" type="ORF">V5799_028121</name>
</gene>
<evidence type="ECO:0000256" key="2">
    <source>
        <dbReference type="ARBA" id="ARBA00022448"/>
    </source>
</evidence>
<keyword evidence="10" id="KW-1185">Reference proteome</keyword>
<protein>
    <recommendedName>
        <fullName evidence="8">ABC transporter domain-containing protein</fullName>
    </recommendedName>
</protein>
<dbReference type="Gene3D" id="3.40.50.300">
    <property type="entry name" value="P-loop containing nucleotide triphosphate hydrolases"/>
    <property type="match status" value="2"/>
</dbReference>
<dbReference type="InterPro" id="IPR027417">
    <property type="entry name" value="P-loop_NTPase"/>
</dbReference>
<keyword evidence="6 7" id="KW-0472">Membrane</keyword>
<evidence type="ECO:0000313" key="9">
    <source>
        <dbReference type="EMBL" id="KAK8760612.1"/>
    </source>
</evidence>
<keyword evidence="3 7" id="KW-0812">Transmembrane</keyword>
<feature type="transmembrane region" description="Helical" evidence="7">
    <location>
        <begin position="585"/>
        <end position="607"/>
    </location>
</feature>
<feature type="transmembrane region" description="Helical" evidence="7">
    <location>
        <begin position="43"/>
        <end position="66"/>
    </location>
</feature>
<keyword evidence="5 7" id="KW-1133">Transmembrane helix</keyword>
<feature type="transmembrane region" description="Helical" evidence="7">
    <location>
        <begin position="363"/>
        <end position="391"/>
    </location>
</feature>
<name>A0AAQ4DDS2_AMBAM</name>